<evidence type="ECO:0000313" key="2">
    <source>
        <dbReference type="Proteomes" id="UP000012227"/>
    </source>
</evidence>
<protein>
    <submittedName>
        <fullName evidence="1">Uncharacterized protein</fullName>
    </submittedName>
</protein>
<organism evidence="1 2">
    <name type="scientific">Leptospira vanthielii serovar Holland str. Waz Holland = ATCC 700522</name>
    <dbReference type="NCBI Taxonomy" id="1218591"/>
    <lineage>
        <taxon>Bacteria</taxon>
        <taxon>Pseudomonadati</taxon>
        <taxon>Spirochaetota</taxon>
        <taxon>Spirochaetia</taxon>
        <taxon>Leptospirales</taxon>
        <taxon>Leptospiraceae</taxon>
        <taxon>Leptospira</taxon>
    </lineage>
</organism>
<dbReference type="Proteomes" id="UP000012227">
    <property type="component" value="Unassembled WGS sequence"/>
</dbReference>
<reference evidence="1 2" key="1">
    <citation type="submission" date="2013-03" db="EMBL/GenBank/DDBJ databases">
        <authorList>
            <person name="Harkins D.M."/>
            <person name="Durkin A.S."/>
            <person name="Brinkac L.M."/>
            <person name="Haft D.H."/>
            <person name="Selengut J.D."/>
            <person name="Sanka R."/>
            <person name="DePew J."/>
            <person name="Purushe J."/>
            <person name="Galloway R.L."/>
            <person name="Vinetz J.M."/>
            <person name="Sutton G.G."/>
            <person name="Nierman W.C."/>
            <person name="Fouts D.E."/>
        </authorList>
    </citation>
    <scope>NUCLEOTIDE SEQUENCE [LARGE SCALE GENOMIC DNA]</scope>
    <source>
        <strain evidence="1 2">Waz Holland</strain>
    </source>
</reference>
<comment type="caution">
    <text evidence="1">The sequence shown here is derived from an EMBL/GenBank/DDBJ whole genome shotgun (WGS) entry which is preliminary data.</text>
</comment>
<accession>N1WI66</accession>
<name>N1WI66_9LEPT</name>
<evidence type="ECO:0000313" key="1">
    <source>
        <dbReference type="EMBL" id="EMY71541.1"/>
    </source>
</evidence>
<dbReference type="AlphaFoldDB" id="N1WI66"/>
<sequence>MERSIDPEFISGRGEVATLQKEKDIKTTSRGKKNFFLKKESEITIKLPIGEKEIERLIQTRILA</sequence>
<gene>
    <name evidence="1" type="ORF">LEP1GSC199_1534</name>
</gene>
<dbReference type="RefSeq" id="WP_002976673.1">
    <property type="nucleotide sequence ID" value="NZ_AOGY02000013.1"/>
</dbReference>
<proteinExistence type="predicted"/>
<dbReference type="EMBL" id="AOGY02000013">
    <property type="protein sequence ID" value="EMY71541.1"/>
    <property type="molecule type" value="Genomic_DNA"/>
</dbReference>